<sequence length="108" mass="12445">MTTKPRDPKPGTRAHRNMLISIAVGKYYDALDLLKYAGDDDDQTSIWQRERAAKCEAKLRAAVDEFERLYGKPKRSDGFPLNVWECCHQPVDVRQFDTEWRTALMVAA</sequence>
<gene>
    <name evidence="1" type="ORF">EV665_15212</name>
</gene>
<protein>
    <submittedName>
        <fullName evidence="1">Uncharacterized protein</fullName>
    </submittedName>
</protein>
<proteinExistence type="predicted"/>
<dbReference type="RefSeq" id="WP_133037127.1">
    <property type="nucleotide sequence ID" value="NZ_BAABEI010000012.1"/>
</dbReference>
<evidence type="ECO:0000313" key="2">
    <source>
        <dbReference type="Proteomes" id="UP000295351"/>
    </source>
</evidence>
<organism evidence="1 2">
    <name type="scientific">Shinella granuli</name>
    <dbReference type="NCBI Taxonomy" id="323621"/>
    <lineage>
        <taxon>Bacteria</taxon>
        <taxon>Pseudomonadati</taxon>
        <taxon>Pseudomonadota</taxon>
        <taxon>Alphaproteobacteria</taxon>
        <taxon>Hyphomicrobiales</taxon>
        <taxon>Rhizobiaceae</taxon>
        <taxon>Shinella</taxon>
    </lineage>
</organism>
<dbReference type="Proteomes" id="UP000295351">
    <property type="component" value="Unassembled WGS sequence"/>
</dbReference>
<keyword evidence="2" id="KW-1185">Reference proteome</keyword>
<comment type="caution">
    <text evidence="1">The sequence shown here is derived from an EMBL/GenBank/DDBJ whole genome shotgun (WGS) entry which is preliminary data.</text>
</comment>
<evidence type="ECO:0000313" key="1">
    <source>
        <dbReference type="EMBL" id="TCN31636.1"/>
    </source>
</evidence>
<accession>A0A4R2BVL9</accession>
<dbReference type="EMBL" id="SLVX01000052">
    <property type="protein sequence ID" value="TCN31636.1"/>
    <property type="molecule type" value="Genomic_DNA"/>
</dbReference>
<dbReference type="AlphaFoldDB" id="A0A4R2BVL9"/>
<reference evidence="1 2" key="1">
    <citation type="submission" date="2019-03" db="EMBL/GenBank/DDBJ databases">
        <title>Genomic Encyclopedia of Type Strains, Phase IV (KMG-IV): sequencing the most valuable type-strain genomes for metagenomic binning, comparative biology and taxonomic classification.</title>
        <authorList>
            <person name="Goeker M."/>
        </authorList>
    </citation>
    <scope>NUCLEOTIDE SEQUENCE [LARGE SCALE GENOMIC DNA]</scope>
    <source>
        <strain evidence="1 2">DSM 18401</strain>
    </source>
</reference>
<name>A0A4R2BVL9_SHIGR</name>